<protein>
    <submittedName>
        <fullName evidence="1">Uncharacterized protein</fullName>
    </submittedName>
</protein>
<reference evidence="1" key="2">
    <citation type="journal article" date="2015" name="Data Brief">
        <title>Shoot transcriptome of the giant reed, Arundo donax.</title>
        <authorList>
            <person name="Barrero R.A."/>
            <person name="Guerrero F.D."/>
            <person name="Moolhuijzen P."/>
            <person name="Goolsby J.A."/>
            <person name="Tidwell J."/>
            <person name="Bellgard S.E."/>
            <person name="Bellgard M.I."/>
        </authorList>
    </citation>
    <scope>NUCLEOTIDE SEQUENCE</scope>
    <source>
        <tissue evidence="1">Shoot tissue taken approximately 20 cm above the soil surface</tissue>
    </source>
</reference>
<reference evidence="1" key="1">
    <citation type="submission" date="2014-09" db="EMBL/GenBank/DDBJ databases">
        <authorList>
            <person name="Magalhaes I.L.F."/>
            <person name="Oliveira U."/>
            <person name="Santos F.R."/>
            <person name="Vidigal T.H.D.A."/>
            <person name="Brescovit A.D."/>
            <person name="Santos A.J."/>
        </authorList>
    </citation>
    <scope>NUCLEOTIDE SEQUENCE</scope>
    <source>
        <tissue evidence="1">Shoot tissue taken approximately 20 cm above the soil surface</tissue>
    </source>
</reference>
<evidence type="ECO:0000313" key="1">
    <source>
        <dbReference type="EMBL" id="JAD94478.1"/>
    </source>
</evidence>
<proteinExistence type="predicted"/>
<accession>A0A0A9E628</accession>
<organism evidence="1">
    <name type="scientific">Arundo donax</name>
    <name type="common">Giant reed</name>
    <name type="synonym">Donax arundinaceus</name>
    <dbReference type="NCBI Taxonomy" id="35708"/>
    <lineage>
        <taxon>Eukaryota</taxon>
        <taxon>Viridiplantae</taxon>
        <taxon>Streptophyta</taxon>
        <taxon>Embryophyta</taxon>
        <taxon>Tracheophyta</taxon>
        <taxon>Spermatophyta</taxon>
        <taxon>Magnoliopsida</taxon>
        <taxon>Liliopsida</taxon>
        <taxon>Poales</taxon>
        <taxon>Poaceae</taxon>
        <taxon>PACMAD clade</taxon>
        <taxon>Arundinoideae</taxon>
        <taxon>Arundineae</taxon>
        <taxon>Arundo</taxon>
    </lineage>
</organism>
<sequence>MSFQELEGHQVIPAFAVHQHPTEGPSLNPIHFLSDCFPIQELCQLKQLGSQVQLQHSNFGL</sequence>
<dbReference type="EMBL" id="GBRH01203417">
    <property type="protein sequence ID" value="JAD94478.1"/>
    <property type="molecule type" value="Transcribed_RNA"/>
</dbReference>
<dbReference type="AlphaFoldDB" id="A0A0A9E628"/>
<name>A0A0A9E628_ARUDO</name>